<dbReference type="PANTHER" id="PTHR43540">
    <property type="entry name" value="PEROXYUREIDOACRYLATE/UREIDOACRYLATE AMIDOHYDROLASE-RELATED"/>
    <property type="match status" value="1"/>
</dbReference>
<evidence type="ECO:0000313" key="3">
    <source>
        <dbReference type="EMBL" id="PSN91301.1"/>
    </source>
</evidence>
<reference evidence="3 4" key="1">
    <citation type="submission" date="2017-04" db="EMBL/GenBank/DDBJ databases">
        <title>Novel microbial lineages endemic to geothermal iron-oxide mats fill important gaps in the evolutionary history of Archaea.</title>
        <authorList>
            <person name="Jay Z.J."/>
            <person name="Beam J.P."/>
            <person name="Dlakic M."/>
            <person name="Rusch D.B."/>
            <person name="Kozubal M.A."/>
            <person name="Inskeep W.P."/>
        </authorList>
    </citation>
    <scope>NUCLEOTIDE SEQUENCE [LARGE SCALE GENOMIC DNA]</scope>
    <source>
        <strain evidence="3">OSP_D</strain>
    </source>
</reference>
<proteinExistence type="predicted"/>
<dbReference type="SUPFAM" id="SSF52499">
    <property type="entry name" value="Isochorismatase-like hydrolases"/>
    <property type="match status" value="1"/>
</dbReference>
<sequence>MSSNTDTCLIVWDIQRGIAPNAFNYTQILQNIRLLIEAARSARVPVIFSQHTSLPYPYISEYFKESMRRRGVDPSRSNYMGEGSPEWGFVEGITPTPDDLTIKKHTPSFFVGTYLEQILRNRGVSRMLLCGVATEAGIAGTAWHGAALGFIPIIMEDAVGGRAQETHKTALKVMRNIFTVVKTTDAIKMLKGENQ</sequence>
<gene>
    <name evidence="3" type="ORF">B9Q03_04570</name>
</gene>
<feature type="domain" description="Isochorismatase-like" evidence="2">
    <location>
        <begin position="7"/>
        <end position="185"/>
    </location>
</feature>
<dbReference type="PANTHER" id="PTHR43540:SF6">
    <property type="entry name" value="ISOCHORISMATASE-LIKE DOMAIN-CONTAINING PROTEIN"/>
    <property type="match status" value="1"/>
</dbReference>
<dbReference type="Gene3D" id="3.40.50.850">
    <property type="entry name" value="Isochorismatase-like"/>
    <property type="match status" value="1"/>
</dbReference>
<evidence type="ECO:0000259" key="2">
    <source>
        <dbReference type="Pfam" id="PF00857"/>
    </source>
</evidence>
<name>A0A2R6AY12_9ARCH</name>
<dbReference type="Proteomes" id="UP000240322">
    <property type="component" value="Unassembled WGS sequence"/>
</dbReference>
<keyword evidence="1" id="KW-0378">Hydrolase</keyword>
<evidence type="ECO:0000256" key="1">
    <source>
        <dbReference type="ARBA" id="ARBA00022801"/>
    </source>
</evidence>
<organism evidence="3 4">
    <name type="scientific">Candidatus Marsarchaeota G2 archaeon OSP_D</name>
    <dbReference type="NCBI Taxonomy" id="1978157"/>
    <lineage>
        <taxon>Archaea</taxon>
        <taxon>Candidatus Marsarchaeota</taxon>
        <taxon>Candidatus Marsarchaeota group 2</taxon>
    </lineage>
</organism>
<dbReference type="EMBL" id="NEXE01000029">
    <property type="protein sequence ID" value="PSN91301.1"/>
    <property type="molecule type" value="Genomic_DNA"/>
</dbReference>
<accession>A0A2R6AY12</accession>
<evidence type="ECO:0000313" key="4">
    <source>
        <dbReference type="Proteomes" id="UP000240322"/>
    </source>
</evidence>
<dbReference type="InterPro" id="IPR000868">
    <property type="entry name" value="Isochorismatase-like_dom"/>
</dbReference>
<comment type="caution">
    <text evidence="3">The sequence shown here is derived from an EMBL/GenBank/DDBJ whole genome shotgun (WGS) entry which is preliminary data.</text>
</comment>
<dbReference type="GO" id="GO:0016787">
    <property type="term" value="F:hydrolase activity"/>
    <property type="evidence" value="ECO:0007669"/>
    <property type="project" value="UniProtKB-KW"/>
</dbReference>
<protein>
    <recommendedName>
        <fullName evidence="2">Isochorismatase-like domain-containing protein</fullName>
    </recommendedName>
</protein>
<dbReference type="CDD" id="cd00431">
    <property type="entry name" value="cysteine_hydrolases"/>
    <property type="match status" value="1"/>
</dbReference>
<dbReference type="AlphaFoldDB" id="A0A2R6AY12"/>
<dbReference type="InterPro" id="IPR050272">
    <property type="entry name" value="Isochorismatase-like_hydrls"/>
</dbReference>
<dbReference type="Pfam" id="PF00857">
    <property type="entry name" value="Isochorismatase"/>
    <property type="match status" value="1"/>
</dbReference>
<dbReference type="InterPro" id="IPR036380">
    <property type="entry name" value="Isochorismatase-like_sf"/>
</dbReference>